<dbReference type="InterPro" id="IPR050832">
    <property type="entry name" value="Bact_Acetyltransf"/>
</dbReference>
<dbReference type="Proteomes" id="UP001198830">
    <property type="component" value="Unassembled WGS sequence"/>
</dbReference>
<dbReference type="EMBL" id="JAJGNP010000002">
    <property type="protein sequence ID" value="MCC4231682.1"/>
    <property type="molecule type" value="Genomic_DNA"/>
</dbReference>
<evidence type="ECO:0000313" key="5">
    <source>
        <dbReference type="Proteomes" id="UP001198830"/>
    </source>
</evidence>
<evidence type="ECO:0000313" key="4">
    <source>
        <dbReference type="EMBL" id="MCC4231682.1"/>
    </source>
</evidence>
<name>A0ABS8GZK8_9SPHN</name>
<dbReference type="InterPro" id="IPR016181">
    <property type="entry name" value="Acyl_CoA_acyltransferase"/>
</dbReference>
<dbReference type="PROSITE" id="PS51186">
    <property type="entry name" value="GNAT"/>
    <property type="match status" value="1"/>
</dbReference>
<gene>
    <name evidence="4" type="ORF">LL253_03140</name>
</gene>
<dbReference type="PANTHER" id="PTHR43877">
    <property type="entry name" value="AMINOALKYLPHOSPHONATE N-ACETYLTRANSFERASE-RELATED-RELATED"/>
    <property type="match status" value="1"/>
</dbReference>
<dbReference type="CDD" id="cd04301">
    <property type="entry name" value="NAT_SF"/>
    <property type="match status" value="1"/>
</dbReference>
<organism evidence="4 5">
    <name type="scientific">Sphingobium soli</name>
    <dbReference type="NCBI Taxonomy" id="1591116"/>
    <lineage>
        <taxon>Bacteria</taxon>
        <taxon>Pseudomonadati</taxon>
        <taxon>Pseudomonadota</taxon>
        <taxon>Alphaproteobacteria</taxon>
        <taxon>Sphingomonadales</taxon>
        <taxon>Sphingomonadaceae</taxon>
        <taxon>Sphingobium</taxon>
    </lineage>
</organism>
<dbReference type="Gene3D" id="3.40.630.30">
    <property type="match status" value="1"/>
</dbReference>
<proteinExistence type="predicted"/>
<dbReference type="InterPro" id="IPR000182">
    <property type="entry name" value="GNAT_dom"/>
</dbReference>
<dbReference type="Pfam" id="PF00583">
    <property type="entry name" value="Acetyltransf_1"/>
    <property type="match status" value="1"/>
</dbReference>
<feature type="domain" description="N-acetyltransferase" evidence="3">
    <location>
        <begin position="6"/>
        <end position="178"/>
    </location>
</feature>
<evidence type="ECO:0000256" key="1">
    <source>
        <dbReference type="ARBA" id="ARBA00022679"/>
    </source>
</evidence>
<keyword evidence="5" id="KW-1185">Reference proteome</keyword>
<keyword evidence="2" id="KW-0012">Acyltransferase</keyword>
<keyword evidence="1" id="KW-0808">Transferase</keyword>
<accession>A0ABS8GZK8</accession>
<evidence type="ECO:0000259" key="3">
    <source>
        <dbReference type="PROSITE" id="PS51186"/>
    </source>
</evidence>
<comment type="caution">
    <text evidence="4">The sequence shown here is derived from an EMBL/GenBank/DDBJ whole genome shotgun (WGS) entry which is preliminary data.</text>
</comment>
<protein>
    <submittedName>
        <fullName evidence="4">GNAT family N-acetyltransferase</fullName>
    </submittedName>
</protein>
<evidence type="ECO:0000256" key="2">
    <source>
        <dbReference type="ARBA" id="ARBA00023315"/>
    </source>
</evidence>
<reference evidence="4 5" key="1">
    <citation type="submission" date="2021-10" db="EMBL/GenBank/DDBJ databases">
        <title>The diversity and Nitrogen Metabolism of Culturable Nitrate-Utilizing Bacteria Within the Oxygen Minimum Zone of the Changjiang (Yangtze River)Estuary.</title>
        <authorList>
            <person name="Zhang D."/>
            <person name="Zheng J."/>
            <person name="Liu S."/>
            <person name="He W."/>
        </authorList>
    </citation>
    <scope>NUCLEOTIDE SEQUENCE [LARGE SCALE GENOMIC DNA]</scope>
    <source>
        <strain evidence="4 5">FXH275-2</strain>
    </source>
</reference>
<sequence length="178" mass="19112">MVHDNLTIRRAGPADAAALSALKLAAFRETFLDGFAIPYPPADLARFEVESYGEATVAAELAAPDHASWVAVEGDGRLVAYAHAGPCKLPHPQASAAQGELYQLYALKAAQGRGVGRALMDAALNWLAQTFPGPQWLGVWSGNSQAQAVYAKRGFEKVGDYGFKVGDWTDAEFIYRRG</sequence>
<dbReference type="RefSeq" id="WP_228226167.1">
    <property type="nucleotide sequence ID" value="NZ_JAJGNP010000002.1"/>
</dbReference>
<dbReference type="PANTHER" id="PTHR43877:SF1">
    <property type="entry name" value="ACETYLTRANSFERASE"/>
    <property type="match status" value="1"/>
</dbReference>
<dbReference type="SUPFAM" id="SSF55729">
    <property type="entry name" value="Acyl-CoA N-acyltransferases (Nat)"/>
    <property type="match status" value="1"/>
</dbReference>